<proteinExistence type="predicted"/>
<gene>
    <name evidence="1" type="ORF">PXEA_LOCUS34686</name>
</gene>
<comment type="caution">
    <text evidence="1">The sequence shown here is derived from an EMBL/GenBank/DDBJ whole genome shotgun (WGS) entry which is preliminary data.</text>
</comment>
<keyword evidence="2" id="KW-1185">Reference proteome</keyword>
<dbReference type="AlphaFoldDB" id="A0A448XNT6"/>
<protein>
    <submittedName>
        <fullName evidence="1">Uncharacterized protein</fullName>
    </submittedName>
</protein>
<accession>A0A448XNT6</accession>
<organism evidence="1 2">
    <name type="scientific">Protopolystoma xenopodis</name>
    <dbReference type="NCBI Taxonomy" id="117903"/>
    <lineage>
        <taxon>Eukaryota</taxon>
        <taxon>Metazoa</taxon>
        <taxon>Spiralia</taxon>
        <taxon>Lophotrochozoa</taxon>
        <taxon>Platyhelminthes</taxon>
        <taxon>Monogenea</taxon>
        <taxon>Polyopisthocotylea</taxon>
        <taxon>Polystomatidea</taxon>
        <taxon>Polystomatidae</taxon>
        <taxon>Protopolystoma</taxon>
    </lineage>
</organism>
<sequence length="177" mass="19781">MSLQQIIADLDEAQSEKRTDLINQENLRLAEVDEAHRRELQAYLETVPRTQALLRKQFTHELDVQAQFYFDSESCDAVRLSHRSNGHPLPVLYNNLGDSAPDVTPSSLSTSGGIIGITETSGFGLNLPVKTERSCGQMMIYTPTMTKTSTSGFGGPTMEEAYPESLIDQHNEIRHHF</sequence>
<dbReference type="Proteomes" id="UP000784294">
    <property type="component" value="Unassembled WGS sequence"/>
</dbReference>
<evidence type="ECO:0000313" key="1">
    <source>
        <dbReference type="EMBL" id="VEL41246.1"/>
    </source>
</evidence>
<name>A0A448XNT6_9PLAT</name>
<dbReference type="EMBL" id="CAAALY010268537">
    <property type="protein sequence ID" value="VEL41246.1"/>
    <property type="molecule type" value="Genomic_DNA"/>
</dbReference>
<reference evidence="1" key="1">
    <citation type="submission" date="2018-11" db="EMBL/GenBank/DDBJ databases">
        <authorList>
            <consortium name="Pathogen Informatics"/>
        </authorList>
    </citation>
    <scope>NUCLEOTIDE SEQUENCE</scope>
</reference>
<evidence type="ECO:0000313" key="2">
    <source>
        <dbReference type="Proteomes" id="UP000784294"/>
    </source>
</evidence>